<dbReference type="PROSITE" id="PS50294">
    <property type="entry name" value="WD_REPEATS_REGION"/>
    <property type="match status" value="7"/>
</dbReference>
<dbReference type="EMBL" id="CACRXK020001392">
    <property type="protein sequence ID" value="CAB3988838.1"/>
    <property type="molecule type" value="Genomic_DNA"/>
</dbReference>
<dbReference type="AlphaFoldDB" id="A0A6S7GA51"/>
<dbReference type="PROSITE" id="PS00678">
    <property type="entry name" value="WD_REPEATS_1"/>
    <property type="match status" value="1"/>
</dbReference>
<dbReference type="Pfam" id="PF00400">
    <property type="entry name" value="WD40"/>
    <property type="match status" value="7"/>
</dbReference>
<comment type="caution">
    <text evidence="3">The sequence shown here is derived from an EMBL/GenBank/DDBJ whole genome shotgun (WGS) entry which is preliminary data.</text>
</comment>
<dbReference type="PRINTS" id="PR00320">
    <property type="entry name" value="GPROTEINBRPT"/>
</dbReference>
<proteinExistence type="predicted"/>
<dbReference type="InterPro" id="IPR002182">
    <property type="entry name" value="NB-ARC"/>
</dbReference>
<dbReference type="InterPro" id="IPR042197">
    <property type="entry name" value="Apaf_helical"/>
</dbReference>
<dbReference type="Gene3D" id="1.25.40.370">
    <property type="match status" value="1"/>
</dbReference>
<dbReference type="SUPFAM" id="SSF52540">
    <property type="entry name" value="P-loop containing nucleoside triphosphate hydrolases"/>
    <property type="match status" value="1"/>
</dbReference>
<feature type="domain" description="APAF-1 helical" evidence="2">
    <location>
        <begin position="198"/>
        <end position="278"/>
    </location>
</feature>
<dbReference type="Pfam" id="PF17908">
    <property type="entry name" value="APAF1_C"/>
    <property type="match status" value="1"/>
</dbReference>
<sequence>SDKDCLVVLDDVWSVDDVAVFDHLSGKCQLLITTRDAKVVRSSKGFVYELQFMAQDKSRALLYQSAGVEPDELSTFSPEMHQIVKELLKQCRGLPLALSLVGSNLIDTRLQQDWQDVLGYFQNAGLEQLHSQFPTVTYPYDNILAAIDASFQRLEKNEREKFLDFGPELQGKTSYRVHDLLLEFARQKLQASGTLADVQRVFVKILRGQCVNGEWTTTSSLSQRDYYFKYLPYHIFSSEQQSELIQLLFDFHWLEQKVKHTNFPSLISDFRFLDTPLQHEIKLLKKSLMLSADAIEKNPSSIGPQLLGRLLSYASDECPSVKKLLDDVRETSRKTCRLLPLFSCLKLEGAEIFKKNVGSQVWSLATCTTSTGTIVISGLHNGSIRIHELETGKELQVLEGHTNTVWCLALSHSQRHLASGSRDNTATIWNTDTFEQLKVLQVEGGDVNALDFSTDDQRLFTGSQDGKLTVWRVSTGERLDVIPAHDVAIMSLCTTKDGLYIATASWDHTIKLWRADTLNFEATLVGHTDVVGSVVAAGNDNPMLVSASWDGTLKIWDAKKHKEIHTLRGHEGKIYSVAVSSDTKRIISGGQDMIMRLWCFHTGELLSCFEGHSRPINSLSITSEKFKAVSGSSDGSFRVWNLDTSAHLKQDRSRGHSKSVIDIAVTHDGSRCVTASFDGFFKVWMCENEKECFTLKDLKGYPVNVAISADDRHVVSLSSNSSSSSIKVW</sequence>
<reference evidence="3" key="1">
    <citation type="submission" date="2020-04" db="EMBL/GenBank/DDBJ databases">
        <authorList>
            <person name="Alioto T."/>
            <person name="Alioto T."/>
            <person name="Gomez Garrido J."/>
        </authorList>
    </citation>
    <scope>NUCLEOTIDE SEQUENCE</scope>
    <source>
        <strain evidence="3">A484AB</strain>
    </source>
</reference>
<dbReference type="PROSITE" id="PS50082">
    <property type="entry name" value="WD_REPEATS_2"/>
    <property type="match status" value="7"/>
</dbReference>
<dbReference type="InterPro" id="IPR015943">
    <property type="entry name" value="WD40/YVTN_repeat-like_dom_sf"/>
</dbReference>
<organism evidence="3 4">
    <name type="scientific">Paramuricea clavata</name>
    <name type="common">Red gorgonian</name>
    <name type="synonym">Violescent sea-whip</name>
    <dbReference type="NCBI Taxonomy" id="317549"/>
    <lineage>
        <taxon>Eukaryota</taxon>
        <taxon>Metazoa</taxon>
        <taxon>Cnidaria</taxon>
        <taxon>Anthozoa</taxon>
        <taxon>Octocorallia</taxon>
        <taxon>Malacalcyonacea</taxon>
        <taxon>Plexauridae</taxon>
        <taxon>Paramuricea</taxon>
    </lineage>
</organism>
<evidence type="ECO:0000313" key="4">
    <source>
        <dbReference type="Proteomes" id="UP001152795"/>
    </source>
</evidence>
<dbReference type="Pfam" id="PF00931">
    <property type="entry name" value="NB-ARC"/>
    <property type="match status" value="1"/>
</dbReference>
<gene>
    <name evidence="3" type="ORF">PACLA_8A020279</name>
</gene>
<dbReference type="CDD" id="cd00200">
    <property type="entry name" value="WD40"/>
    <property type="match status" value="1"/>
</dbReference>
<dbReference type="SMART" id="SM00320">
    <property type="entry name" value="WD40"/>
    <property type="match status" value="8"/>
</dbReference>
<dbReference type="InterPro" id="IPR041452">
    <property type="entry name" value="APAF1_C"/>
</dbReference>
<dbReference type="SUPFAM" id="SSF50978">
    <property type="entry name" value="WD40 repeat-like"/>
    <property type="match status" value="2"/>
</dbReference>
<evidence type="ECO:0000259" key="2">
    <source>
        <dbReference type="Pfam" id="PF17908"/>
    </source>
</evidence>
<accession>A0A6S7GA51</accession>
<dbReference type="InterPro" id="IPR019775">
    <property type="entry name" value="WD40_repeat_CS"/>
</dbReference>
<evidence type="ECO:0000313" key="3">
    <source>
        <dbReference type="EMBL" id="CAB3988838.1"/>
    </source>
</evidence>
<feature type="domain" description="NB-ARC" evidence="1">
    <location>
        <begin position="2"/>
        <end position="67"/>
    </location>
</feature>
<dbReference type="InterPro" id="IPR001680">
    <property type="entry name" value="WD40_rpt"/>
</dbReference>
<dbReference type="InterPro" id="IPR027417">
    <property type="entry name" value="P-loop_NTPase"/>
</dbReference>
<name>A0A6S7GA51_PARCT</name>
<dbReference type="Gene3D" id="1.10.8.430">
    <property type="entry name" value="Helical domain of apoptotic protease-activating factors"/>
    <property type="match status" value="1"/>
</dbReference>
<dbReference type="OrthoDB" id="2096344at2759"/>
<dbReference type="Proteomes" id="UP001152795">
    <property type="component" value="Unassembled WGS sequence"/>
</dbReference>
<dbReference type="Gene3D" id="2.130.10.10">
    <property type="entry name" value="YVTN repeat-like/Quinoprotein amine dehydrogenase"/>
    <property type="match status" value="3"/>
</dbReference>
<evidence type="ECO:0000259" key="1">
    <source>
        <dbReference type="Pfam" id="PF00931"/>
    </source>
</evidence>
<feature type="non-terminal residue" evidence="3">
    <location>
        <position position="729"/>
    </location>
</feature>
<keyword evidence="4" id="KW-1185">Reference proteome</keyword>
<dbReference type="GO" id="GO:0043531">
    <property type="term" value="F:ADP binding"/>
    <property type="evidence" value="ECO:0007669"/>
    <property type="project" value="InterPro"/>
</dbReference>
<protein>
    <submittedName>
        <fullName evidence="3">WD repeat</fullName>
    </submittedName>
</protein>
<dbReference type="InterPro" id="IPR020472">
    <property type="entry name" value="WD40_PAC1"/>
</dbReference>
<dbReference type="PANTHER" id="PTHR19848">
    <property type="entry name" value="WD40 REPEAT PROTEIN"/>
    <property type="match status" value="1"/>
</dbReference>
<dbReference type="PANTHER" id="PTHR19848:SF8">
    <property type="entry name" value="F-BOX AND WD REPEAT DOMAIN CONTAINING 7"/>
    <property type="match status" value="1"/>
</dbReference>
<dbReference type="InterPro" id="IPR036322">
    <property type="entry name" value="WD40_repeat_dom_sf"/>
</dbReference>
<dbReference type="Gene3D" id="3.40.50.300">
    <property type="entry name" value="P-loop containing nucleotide triphosphate hydrolases"/>
    <property type="match status" value="1"/>
</dbReference>